<evidence type="ECO:0000256" key="3">
    <source>
        <dbReference type="ARBA" id="ARBA00023274"/>
    </source>
</evidence>
<dbReference type="GO" id="GO:0003735">
    <property type="term" value="F:structural constituent of ribosome"/>
    <property type="evidence" value="ECO:0007669"/>
    <property type="project" value="InterPro"/>
</dbReference>
<dbReference type="EMBL" id="MFGA01000017">
    <property type="protein sequence ID" value="OGF21021.1"/>
    <property type="molecule type" value="Genomic_DNA"/>
</dbReference>
<keyword evidence="2 5" id="KW-0689">Ribosomal protein</keyword>
<dbReference type="InterPro" id="IPR001854">
    <property type="entry name" value="Ribosomal_uL29"/>
</dbReference>
<dbReference type="GO" id="GO:0006412">
    <property type="term" value="P:translation"/>
    <property type="evidence" value="ECO:0007669"/>
    <property type="project" value="UniProtKB-UniRule"/>
</dbReference>
<sequence length="66" mass="7915">MKFEELKTKEDKELAVILAKAKEDLQTMNFKIFSRQLKNIREVREIKKLIANILTLKNERNRPTEQ</sequence>
<reference evidence="6 7" key="1">
    <citation type="journal article" date="2016" name="Nat. Commun.">
        <title>Thousands of microbial genomes shed light on interconnected biogeochemical processes in an aquifer system.</title>
        <authorList>
            <person name="Anantharaman K."/>
            <person name="Brown C.T."/>
            <person name="Hug L.A."/>
            <person name="Sharon I."/>
            <person name="Castelle C.J."/>
            <person name="Probst A.J."/>
            <person name="Thomas B.C."/>
            <person name="Singh A."/>
            <person name="Wilkins M.J."/>
            <person name="Karaoz U."/>
            <person name="Brodie E.L."/>
            <person name="Williams K.H."/>
            <person name="Hubbard S.S."/>
            <person name="Banfield J.F."/>
        </authorList>
    </citation>
    <scope>NUCLEOTIDE SEQUENCE [LARGE SCALE GENOMIC DNA]</scope>
</reference>
<evidence type="ECO:0000313" key="7">
    <source>
        <dbReference type="Proteomes" id="UP000177407"/>
    </source>
</evidence>
<gene>
    <name evidence="5" type="primary">rpmC</name>
    <name evidence="6" type="ORF">A2257_01925</name>
</gene>
<dbReference type="Gene3D" id="1.10.287.310">
    <property type="match status" value="1"/>
</dbReference>
<dbReference type="NCBIfam" id="TIGR00012">
    <property type="entry name" value="L29"/>
    <property type="match status" value="1"/>
</dbReference>
<organism evidence="6 7">
    <name type="scientific">Candidatus Falkowbacteria bacterium RIFOXYA2_FULL_38_12</name>
    <dbReference type="NCBI Taxonomy" id="1797993"/>
    <lineage>
        <taxon>Bacteria</taxon>
        <taxon>Candidatus Falkowiibacteriota</taxon>
    </lineage>
</organism>
<dbReference type="Pfam" id="PF00831">
    <property type="entry name" value="Ribosomal_L29"/>
    <property type="match status" value="1"/>
</dbReference>
<comment type="similarity">
    <text evidence="1 5">Belongs to the universal ribosomal protein uL29 family.</text>
</comment>
<dbReference type="InterPro" id="IPR036049">
    <property type="entry name" value="Ribosomal_uL29_sf"/>
</dbReference>
<evidence type="ECO:0000256" key="5">
    <source>
        <dbReference type="HAMAP-Rule" id="MF_00374"/>
    </source>
</evidence>
<dbReference type="GO" id="GO:0005840">
    <property type="term" value="C:ribosome"/>
    <property type="evidence" value="ECO:0007669"/>
    <property type="project" value="UniProtKB-KW"/>
</dbReference>
<dbReference type="GO" id="GO:1990904">
    <property type="term" value="C:ribonucleoprotein complex"/>
    <property type="evidence" value="ECO:0007669"/>
    <property type="project" value="UniProtKB-KW"/>
</dbReference>
<accession>A0A1F5S422</accession>
<comment type="caution">
    <text evidence="6">The sequence shown here is derived from an EMBL/GenBank/DDBJ whole genome shotgun (WGS) entry which is preliminary data.</text>
</comment>
<keyword evidence="3 5" id="KW-0687">Ribonucleoprotein</keyword>
<dbReference type="SUPFAM" id="SSF46561">
    <property type="entry name" value="Ribosomal protein L29 (L29p)"/>
    <property type="match status" value="1"/>
</dbReference>
<proteinExistence type="inferred from homology"/>
<evidence type="ECO:0000256" key="2">
    <source>
        <dbReference type="ARBA" id="ARBA00022980"/>
    </source>
</evidence>
<protein>
    <recommendedName>
        <fullName evidence="4 5">Large ribosomal subunit protein uL29</fullName>
    </recommendedName>
</protein>
<evidence type="ECO:0000313" key="6">
    <source>
        <dbReference type="EMBL" id="OGF21021.1"/>
    </source>
</evidence>
<evidence type="ECO:0000256" key="1">
    <source>
        <dbReference type="ARBA" id="ARBA00009254"/>
    </source>
</evidence>
<dbReference type="HAMAP" id="MF_00374">
    <property type="entry name" value="Ribosomal_uL29"/>
    <property type="match status" value="1"/>
</dbReference>
<evidence type="ECO:0000256" key="4">
    <source>
        <dbReference type="ARBA" id="ARBA00035204"/>
    </source>
</evidence>
<dbReference type="AlphaFoldDB" id="A0A1F5S422"/>
<dbReference type="Proteomes" id="UP000177407">
    <property type="component" value="Unassembled WGS sequence"/>
</dbReference>
<name>A0A1F5S422_9BACT</name>